<gene>
    <name evidence="1" type="ORF">AUC68_07605</name>
</gene>
<protein>
    <submittedName>
        <fullName evidence="1">Uncharacterized protein</fullName>
    </submittedName>
</protein>
<evidence type="ECO:0000313" key="2">
    <source>
        <dbReference type="Proteomes" id="UP000094501"/>
    </source>
</evidence>
<keyword evidence="2" id="KW-1185">Reference proteome</keyword>
<accession>A0A1E3W1J0</accession>
<dbReference type="EMBL" id="LPWG01000012">
    <property type="protein sequence ID" value="ODR99006.1"/>
    <property type="molecule type" value="Genomic_DNA"/>
</dbReference>
<dbReference type="AlphaFoldDB" id="A0A1E3W1J0"/>
<evidence type="ECO:0000313" key="1">
    <source>
        <dbReference type="EMBL" id="ODR99006.1"/>
    </source>
</evidence>
<comment type="caution">
    <text evidence="1">The sequence shown here is derived from an EMBL/GenBank/DDBJ whole genome shotgun (WGS) entry which is preliminary data.</text>
</comment>
<name>A0A1E3W1J0_9HYPH</name>
<sequence>MGRQAFASPQNREERSLMIWSKDRWNYFRRDAARTVLGVCLLALGVTSASVVAMAQQPNSSAAPKGAPAAGAAGVAQDAWVKLCMKNEQTGSKQICLINHEASSRIQAWC</sequence>
<organism evidence="1 2">
    <name type="scientific">Methyloceanibacter methanicus</name>
    <dbReference type="NCBI Taxonomy" id="1774968"/>
    <lineage>
        <taxon>Bacteria</taxon>
        <taxon>Pseudomonadati</taxon>
        <taxon>Pseudomonadota</taxon>
        <taxon>Alphaproteobacteria</taxon>
        <taxon>Hyphomicrobiales</taxon>
        <taxon>Hyphomicrobiaceae</taxon>
        <taxon>Methyloceanibacter</taxon>
    </lineage>
</organism>
<dbReference type="Proteomes" id="UP000094501">
    <property type="component" value="Unassembled WGS sequence"/>
</dbReference>
<reference evidence="1 2" key="1">
    <citation type="journal article" date="2016" name="Environ. Microbiol.">
        <title>New Methyloceanibacter diversity from North Sea sediments includes methanotroph containing solely the soluble methane monooxygenase.</title>
        <authorList>
            <person name="Vekeman B."/>
            <person name="Kerckhof F.M."/>
            <person name="Cremers G."/>
            <person name="de Vos P."/>
            <person name="Vandamme P."/>
            <person name="Boon N."/>
            <person name="Op den Camp H.J."/>
            <person name="Heylen K."/>
        </authorList>
    </citation>
    <scope>NUCLEOTIDE SEQUENCE [LARGE SCALE GENOMIC DNA]</scope>
    <source>
        <strain evidence="1 2">R-67174</strain>
    </source>
</reference>
<proteinExistence type="predicted"/>